<comment type="caution">
    <text evidence="4">The sequence shown here is derived from an EMBL/GenBank/DDBJ whole genome shotgun (WGS) entry which is preliminary data.</text>
</comment>
<dbReference type="AlphaFoldDB" id="A0A846N0L1"/>
<gene>
    <name evidence="4" type="ORF">FHS83_002544</name>
</gene>
<dbReference type="CDD" id="cd17540">
    <property type="entry name" value="REC_PhyR"/>
    <property type="match status" value="1"/>
</dbReference>
<dbReference type="PROSITE" id="PS50110">
    <property type="entry name" value="RESPONSE_REGULATORY"/>
    <property type="match status" value="1"/>
</dbReference>
<dbReference type="EMBL" id="JAASRM010000001">
    <property type="protein sequence ID" value="NIK89226.1"/>
    <property type="molecule type" value="Genomic_DNA"/>
</dbReference>
<dbReference type="NCBIfam" id="NF006623">
    <property type="entry name" value="PRK09191.1"/>
    <property type="match status" value="1"/>
</dbReference>
<reference evidence="4 5" key="1">
    <citation type="submission" date="2020-03" db="EMBL/GenBank/DDBJ databases">
        <title>Genomic Encyclopedia of Type Strains, Phase IV (KMG-IV): sequencing the most valuable type-strain genomes for metagenomic binning, comparative biology and taxonomic classification.</title>
        <authorList>
            <person name="Goeker M."/>
        </authorList>
    </citation>
    <scope>NUCLEOTIDE SEQUENCE [LARGE SCALE GENOMIC DNA]</scope>
    <source>
        <strain evidence="4 5">DSM 19867</strain>
    </source>
</reference>
<dbReference type="SUPFAM" id="SSF52172">
    <property type="entry name" value="CheY-like"/>
    <property type="match status" value="1"/>
</dbReference>
<dbReference type="GO" id="GO:0000160">
    <property type="term" value="P:phosphorelay signal transduction system"/>
    <property type="evidence" value="ECO:0007669"/>
    <property type="project" value="InterPro"/>
</dbReference>
<dbReference type="InterPro" id="IPR050595">
    <property type="entry name" value="Bact_response_regulator"/>
</dbReference>
<evidence type="ECO:0000313" key="5">
    <source>
        <dbReference type="Proteomes" id="UP000570514"/>
    </source>
</evidence>
<dbReference type="Gene3D" id="3.40.50.2300">
    <property type="match status" value="1"/>
</dbReference>
<keyword evidence="1 2" id="KW-0597">Phosphoprotein</keyword>
<dbReference type="InterPro" id="IPR011006">
    <property type="entry name" value="CheY-like_superfamily"/>
</dbReference>
<evidence type="ECO:0000259" key="3">
    <source>
        <dbReference type="PROSITE" id="PS50110"/>
    </source>
</evidence>
<dbReference type="Gene3D" id="1.20.140.160">
    <property type="match status" value="1"/>
</dbReference>
<feature type="domain" description="Response regulatory" evidence="3">
    <location>
        <begin position="139"/>
        <end position="252"/>
    </location>
</feature>
<dbReference type="SUPFAM" id="SSF88659">
    <property type="entry name" value="Sigma3 and sigma4 domains of RNA polymerase sigma factors"/>
    <property type="match status" value="1"/>
</dbReference>
<protein>
    <submittedName>
        <fullName evidence="4">CheY-like chemotaxis protein</fullName>
    </submittedName>
</protein>
<dbReference type="InterPro" id="IPR053867">
    <property type="entry name" value="PhyR_sigma4"/>
</dbReference>
<organism evidence="4 5">
    <name type="scientific">Rhizomicrobium palustre</name>
    <dbReference type="NCBI Taxonomy" id="189966"/>
    <lineage>
        <taxon>Bacteria</taxon>
        <taxon>Pseudomonadati</taxon>
        <taxon>Pseudomonadota</taxon>
        <taxon>Alphaproteobacteria</taxon>
        <taxon>Micropepsales</taxon>
        <taxon>Micropepsaceae</taxon>
        <taxon>Rhizomicrobium</taxon>
    </lineage>
</organism>
<accession>A0A846N0L1</accession>
<dbReference type="SMART" id="SM00448">
    <property type="entry name" value="REC"/>
    <property type="match status" value="1"/>
</dbReference>
<dbReference type="InterPro" id="IPR001789">
    <property type="entry name" value="Sig_transdc_resp-reg_receiver"/>
</dbReference>
<dbReference type="Pfam" id="PF22233">
    <property type="entry name" value="PhyR_sigma-like"/>
    <property type="match status" value="1"/>
</dbReference>
<dbReference type="RefSeq" id="WP_167083331.1">
    <property type="nucleotide sequence ID" value="NZ_BAAADC010000001.1"/>
</dbReference>
<evidence type="ECO:0000256" key="2">
    <source>
        <dbReference type="PROSITE-ProRule" id="PRU00169"/>
    </source>
</evidence>
<evidence type="ECO:0000256" key="1">
    <source>
        <dbReference type="ARBA" id="ARBA00022553"/>
    </source>
</evidence>
<proteinExistence type="predicted"/>
<evidence type="ECO:0000313" key="4">
    <source>
        <dbReference type="EMBL" id="NIK89226.1"/>
    </source>
</evidence>
<dbReference type="PANTHER" id="PTHR44591">
    <property type="entry name" value="STRESS RESPONSE REGULATOR PROTEIN 1"/>
    <property type="match status" value="1"/>
</dbReference>
<dbReference type="PIRSF" id="PIRSF036400">
    <property type="entry name" value="RR_Ctr_UCP036400"/>
    <property type="match status" value="1"/>
</dbReference>
<dbReference type="InterPro" id="IPR053866">
    <property type="entry name" value="PhyR_sigma2"/>
</dbReference>
<dbReference type="InterPro" id="IPR014605">
    <property type="entry name" value="Sig_resp-reg_PhyR"/>
</dbReference>
<sequence length="261" mass="28810">MNMTDTLGPHLPFLRRYARALTGSQSTGDSYVRVLLESLLDGNMSLPGDVPPRLGIYRLFHELWSSNIHLPAGEGASMHSSVEQRLQLVQPENREALLLSSVEDFTVDETAYILGTSEEDVQESIAAALHSIDQDLESRVLIIEDEAIIALDLENLVNELGHRVVGIAATRDDAVRLARQRQPQLILTDIKLADGSSGIDAAMAIVQDLDVPVVFITAYPEFLLTGQRPEPVYLVTKPFSRDTVRATIGQALFFHRPRMAA</sequence>
<keyword evidence="5" id="KW-1185">Reference proteome</keyword>
<dbReference type="Proteomes" id="UP000570514">
    <property type="component" value="Unassembled WGS sequence"/>
</dbReference>
<dbReference type="Pfam" id="PF00072">
    <property type="entry name" value="Response_reg"/>
    <property type="match status" value="1"/>
</dbReference>
<dbReference type="InterPro" id="IPR013324">
    <property type="entry name" value="RNA_pol_sigma_r3/r4-like"/>
</dbReference>
<feature type="modified residue" description="4-aspartylphosphate" evidence="2">
    <location>
        <position position="189"/>
    </location>
</feature>
<dbReference type="Pfam" id="PF22029">
    <property type="entry name" value="PhyR_sigma2"/>
    <property type="match status" value="1"/>
</dbReference>
<name>A0A846N0L1_9PROT</name>
<dbReference type="PANTHER" id="PTHR44591:SF20">
    <property type="entry name" value="PROTEIN PILH"/>
    <property type="match status" value="1"/>
</dbReference>